<gene>
    <name evidence="5" type="ORF">SAMN06297358_3587</name>
</gene>
<dbReference type="AlphaFoldDB" id="A0A286AD93"/>
<dbReference type="InterPro" id="IPR058982">
    <property type="entry name" value="Beta-barrel_AprE"/>
</dbReference>
<evidence type="ECO:0000259" key="4">
    <source>
        <dbReference type="Pfam" id="PF26002"/>
    </source>
</evidence>
<reference evidence="6" key="1">
    <citation type="submission" date="2017-09" db="EMBL/GenBank/DDBJ databases">
        <authorList>
            <person name="Varghese N."/>
            <person name="Submissions S."/>
        </authorList>
    </citation>
    <scope>NUCLEOTIDE SEQUENCE [LARGE SCALE GENOMIC DNA]</scope>
    <source>
        <strain evidence="6">CGMCC 1.12803</strain>
    </source>
</reference>
<dbReference type="PRINTS" id="PR01490">
    <property type="entry name" value="RTXTOXIND"/>
</dbReference>
<dbReference type="InterPro" id="IPR050739">
    <property type="entry name" value="MFP"/>
</dbReference>
<evidence type="ECO:0000259" key="3">
    <source>
        <dbReference type="Pfam" id="PF25917"/>
    </source>
</evidence>
<feature type="coiled-coil region" evidence="1">
    <location>
        <begin position="222"/>
        <end position="252"/>
    </location>
</feature>
<dbReference type="Proteomes" id="UP000219281">
    <property type="component" value="Unassembled WGS sequence"/>
</dbReference>
<organism evidence="5 6">
    <name type="scientific">Pedobacter xixiisoli</name>
    <dbReference type="NCBI Taxonomy" id="1476464"/>
    <lineage>
        <taxon>Bacteria</taxon>
        <taxon>Pseudomonadati</taxon>
        <taxon>Bacteroidota</taxon>
        <taxon>Sphingobacteriia</taxon>
        <taxon>Sphingobacteriales</taxon>
        <taxon>Sphingobacteriaceae</taxon>
        <taxon>Pedobacter</taxon>
    </lineage>
</organism>
<dbReference type="InterPro" id="IPR058625">
    <property type="entry name" value="MdtA-like_BSH"/>
</dbReference>
<feature type="domain" description="AprE-like beta-barrel" evidence="4">
    <location>
        <begin position="291"/>
        <end position="376"/>
    </location>
</feature>
<dbReference type="Pfam" id="PF25917">
    <property type="entry name" value="BSH_RND"/>
    <property type="match status" value="1"/>
</dbReference>
<keyword evidence="2" id="KW-0812">Transmembrane</keyword>
<dbReference type="Pfam" id="PF26002">
    <property type="entry name" value="Beta-barrel_AprE"/>
    <property type="match status" value="1"/>
</dbReference>
<proteinExistence type="predicted"/>
<dbReference type="PANTHER" id="PTHR30386:SF28">
    <property type="entry name" value="EXPORTED PROTEIN"/>
    <property type="match status" value="1"/>
</dbReference>
<feature type="domain" description="Multidrug resistance protein MdtA-like barrel-sandwich hybrid" evidence="3">
    <location>
        <begin position="80"/>
        <end position="281"/>
    </location>
</feature>
<evidence type="ECO:0000256" key="2">
    <source>
        <dbReference type="SAM" id="Phobius"/>
    </source>
</evidence>
<evidence type="ECO:0000313" key="5">
    <source>
        <dbReference type="EMBL" id="SOD19880.1"/>
    </source>
</evidence>
<keyword evidence="6" id="KW-1185">Reference proteome</keyword>
<keyword evidence="1" id="KW-0175">Coiled coil</keyword>
<protein>
    <submittedName>
        <fullName evidence="5">HlyD family secretion protein</fullName>
    </submittedName>
</protein>
<feature type="transmembrane region" description="Helical" evidence="2">
    <location>
        <begin position="43"/>
        <end position="63"/>
    </location>
</feature>
<sequence length="402" mass="45947">MPIYSYTTLCATPNQLSMFSLNDQQLQSSAIVFLYQTRVFSQVIYTTTLLAIVTLFASLPFIYTTVSVKSSGLMQSNVEKIELYAPVSGKITQIRLKDNQKASKGTLLLSIDQTSPQQQGDILGKRKQELTAWLADAQKATQYLAYRTADCPLATNLYLASWQQFKEQQSTAFNAHQQALKIFERYQTLYQKKVVTLSEYEQYKFDVDQRASELQLVAKRYQTQWQTEAKQYQQELSELNKQQVQLKEQQALYQLSSPITGFIQNPTGLQVGSFVHANQKLCEISPDSSLVAFCYVKPTDIGLIKSGQMVRFQIDAFNYNQWGMLTGKVIDISEDIIQQNQTMYFKVKCKLDKNYLQLKNGYKGNVKKGMTLTANFTVAKRSLFQLLYDKVDDWVNPSIISN</sequence>
<evidence type="ECO:0000256" key="1">
    <source>
        <dbReference type="SAM" id="Coils"/>
    </source>
</evidence>
<evidence type="ECO:0000313" key="6">
    <source>
        <dbReference type="Proteomes" id="UP000219281"/>
    </source>
</evidence>
<dbReference type="Gene3D" id="2.40.30.170">
    <property type="match status" value="1"/>
</dbReference>
<accession>A0A286AD93</accession>
<name>A0A286AD93_9SPHI</name>
<dbReference type="Gene3D" id="2.40.50.100">
    <property type="match status" value="1"/>
</dbReference>
<dbReference type="PANTHER" id="PTHR30386">
    <property type="entry name" value="MEMBRANE FUSION SUBUNIT OF EMRAB-TOLC MULTIDRUG EFFLUX PUMP"/>
    <property type="match status" value="1"/>
</dbReference>
<keyword evidence="2" id="KW-1133">Transmembrane helix</keyword>
<dbReference type="EMBL" id="OCMT01000004">
    <property type="protein sequence ID" value="SOD19880.1"/>
    <property type="molecule type" value="Genomic_DNA"/>
</dbReference>
<keyword evidence="2" id="KW-0472">Membrane</keyword>